<comment type="caution">
    <text evidence="1">The sequence shown here is derived from an EMBL/GenBank/DDBJ whole genome shotgun (WGS) entry which is preliminary data.</text>
</comment>
<protein>
    <submittedName>
        <fullName evidence="1">Zinc finger MYM-type protein 1-like</fullName>
    </submittedName>
</protein>
<keyword evidence="2" id="KW-1185">Reference proteome</keyword>
<evidence type="ECO:0000313" key="2">
    <source>
        <dbReference type="Proteomes" id="UP000478052"/>
    </source>
</evidence>
<proteinExistence type="predicted"/>
<sequence length="56" mass="6606">MPGELCQDESNIDIQTKFKIDFFYYSLDTVNETLENRFRSSRGILTDLSLLTEERI</sequence>
<gene>
    <name evidence="1" type="ORF">FWK35_00036595</name>
</gene>
<evidence type="ECO:0000313" key="1">
    <source>
        <dbReference type="EMBL" id="KAF0683016.1"/>
    </source>
</evidence>
<dbReference type="Proteomes" id="UP000478052">
    <property type="component" value="Unassembled WGS sequence"/>
</dbReference>
<dbReference type="OrthoDB" id="6591593at2759"/>
<organism evidence="1 2">
    <name type="scientific">Aphis craccivora</name>
    <name type="common">Cowpea aphid</name>
    <dbReference type="NCBI Taxonomy" id="307492"/>
    <lineage>
        <taxon>Eukaryota</taxon>
        <taxon>Metazoa</taxon>
        <taxon>Ecdysozoa</taxon>
        <taxon>Arthropoda</taxon>
        <taxon>Hexapoda</taxon>
        <taxon>Insecta</taxon>
        <taxon>Pterygota</taxon>
        <taxon>Neoptera</taxon>
        <taxon>Paraneoptera</taxon>
        <taxon>Hemiptera</taxon>
        <taxon>Sternorrhyncha</taxon>
        <taxon>Aphidomorpha</taxon>
        <taxon>Aphidoidea</taxon>
        <taxon>Aphididae</taxon>
        <taxon>Aphidini</taxon>
        <taxon>Aphis</taxon>
        <taxon>Aphis</taxon>
    </lineage>
</organism>
<dbReference type="EMBL" id="VUJU01017440">
    <property type="protein sequence ID" value="KAF0683016.1"/>
    <property type="molecule type" value="Genomic_DNA"/>
</dbReference>
<dbReference type="AlphaFoldDB" id="A0A6G0VHI2"/>
<accession>A0A6G0VHI2</accession>
<name>A0A6G0VHI2_APHCR</name>
<feature type="non-terminal residue" evidence="1">
    <location>
        <position position="56"/>
    </location>
</feature>
<reference evidence="1 2" key="1">
    <citation type="submission" date="2019-08" db="EMBL/GenBank/DDBJ databases">
        <title>Whole genome of Aphis craccivora.</title>
        <authorList>
            <person name="Voronova N.V."/>
            <person name="Shulinski R.S."/>
            <person name="Bandarenka Y.V."/>
            <person name="Zhorov D.G."/>
            <person name="Warner D."/>
        </authorList>
    </citation>
    <scope>NUCLEOTIDE SEQUENCE [LARGE SCALE GENOMIC DNA]</scope>
    <source>
        <strain evidence="1">180601</strain>
        <tissue evidence="1">Whole Body</tissue>
    </source>
</reference>